<sequence length="211" mass="23214">MPGLPSVSPTPPSNAFEADIQQVRSTLIDVLENGRDVVIVFHGYGGLPSCAALKGIHDIPNLQARVTRIVAYSSWLVPEGRTLQDELGGDISRLFNKQNDLVYYHAAGETCYNAVPNSIKTAALELLLPQAHGTFTAAARYEAWRDFPITYIFCDKDEVLPPRYREIQPGSLDPRVRKIPHGHAAHAVVPAWVAAIIREAAGEKLLQESEH</sequence>
<gene>
    <name evidence="1" type="ORF">LTR37_016276</name>
</gene>
<evidence type="ECO:0000313" key="2">
    <source>
        <dbReference type="Proteomes" id="UP001281147"/>
    </source>
</evidence>
<name>A0ACC3MPT8_9PEZI</name>
<dbReference type="Proteomes" id="UP001281147">
    <property type="component" value="Unassembled WGS sequence"/>
</dbReference>
<dbReference type="EMBL" id="JAUTXU010000193">
    <property type="protein sequence ID" value="KAK3699767.1"/>
    <property type="molecule type" value="Genomic_DNA"/>
</dbReference>
<comment type="caution">
    <text evidence="1">The sequence shown here is derived from an EMBL/GenBank/DDBJ whole genome shotgun (WGS) entry which is preliminary data.</text>
</comment>
<accession>A0ACC3MPT8</accession>
<keyword evidence="2" id="KW-1185">Reference proteome</keyword>
<proteinExistence type="predicted"/>
<organism evidence="1 2">
    <name type="scientific">Vermiconidia calcicola</name>
    <dbReference type="NCBI Taxonomy" id="1690605"/>
    <lineage>
        <taxon>Eukaryota</taxon>
        <taxon>Fungi</taxon>
        <taxon>Dikarya</taxon>
        <taxon>Ascomycota</taxon>
        <taxon>Pezizomycotina</taxon>
        <taxon>Dothideomycetes</taxon>
        <taxon>Dothideomycetidae</taxon>
        <taxon>Mycosphaerellales</taxon>
        <taxon>Extremaceae</taxon>
        <taxon>Vermiconidia</taxon>
    </lineage>
</organism>
<evidence type="ECO:0000313" key="1">
    <source>
        <dbReference type="EMBL" id="KAK3699767.1"/>
    </source>
</evidence>
<reference evidence="1" key="1">
    <citation type="submission" date="2023-07" db="EMBL/GenBank/DDBJ databases">
        <title>Black Yeasts Isolated from many extreme environments.</title>
        <authorList>
            <person name="Coleine C."/>
            <person name="Stajich J.E."/>
            <person name="Selbmann L."/>
        </authorList>
    </citation>
    <scope>NUCLEOTIDE SEQUENCE</scope>
    <source>
        <strain evidence="1">CCFEE 5714</strain>
    </source>
</reference>
<protein>
    <submittedName>
        <fullName evidence="1">Uncharacterized protein</fullName>
    </submittedName>
</protein>